<dbReference type="GO" id="GO:0005524">
    <property type="term" value="F:ATP binding"/>
    <property type="evidence" value="ECO:0007669"/>
    <property type="project" value="UniProtKB-UniRule"/>
</dbReference>
<dbReference type="OrthoDB" id="4062651at2759"/>
<dbReference type="Gramene" id="GBG84266">
    <property type="protein sequence ID" value="GBG84266"/>
    <property type="gene ID" value="CBR_g38237"/>
</dbReference>
<keyword evidence="2" id="KW-0808">Transferase</keyword>
<sequence length="1213" mass="128340">MAVIRCARDCKVDCNLVAAIVAVLCLLSVTVFSSLNAKACPNRDAYLAQRKNCSLIGVGDGSAKALEMCLEDWCLAESNWTSTPDRCRNFNLSRPGFDPVYNKARLTDGFPDDRLGVGMGFTGLSLLILAGLFQAMSQIANCIEPRAGRWERRREADGKQLQMVVSDRITNTANKKKKSKKGRIASICMALSAWLSWSASTVVILVLSIQTGRDWGMYNCVCPLWIAAAVLSPVAAILFAVVDMKSSSLLDGRESSSKVLAPRWHFESKPDSDLEGGKAGEQNPSLPPNQWSAFRGSKQPDDEDYARSGERGGGVSLSAGGGGNQWQQSAQQSAYHRGGGGGGSGRLSPSSRGSGGGGGGGSAGQRSPYRGTSAGPNSHRTSNFRPGTPAQASPTISWAAPVRSEEEGGNAGSTADGGGSGGGGGGVDAPTGGGEQFLARSPMRSPNRLKMGLGRGNDIPQPWSPNAPPPPPPPPPRSPLRSASAATPGHIPPSPGASTGAISGGLASTGSIGSGTSDLSVRSASSDFSVQDLRKATNDFSPSRILGRGGFGSVYKGVLEDGTPVAVKRLHRDSSSSSAIAGLQNKGGSQGAREFKAEVSIISRVHHRHLVQLIGYAITENEQLLVYEYMPNGSLYDLLHDRQKHRRVVDWPTRVKIAVGAAKGLAYLHEGCNPKVVHRDVKAHNILLDKEFQAKVSDFGLARLLGDEVTHITTRVMGTFGYLAPEYALSGQLTERSDVYSFGVVLLELVTGRRPVDQAKGGEKRSLVEWAWQMGDADPAEFADPNLDGEFDREELRRIWMTGVLAVNHLAQDRPSMDQVMRMVKGEVEPATGGGGGGGSSSLRQKSTMRWFSGWISSSPTSESKGGEEGRGEVVSPSSPSPKNGSLSRRGESRSSREAGDGGGGGGLRKRGAGGTGGGSEPPGRGEGGEDRKGAAADARSPGVVTAAAQPVSGEPPSAENPRSSGRRNIVSERTWLPWSRGKNGGDERTGALGNAGEAAGNTADHTGGKGRSFGRRGGSQRRVERSTGRGEDEGGEEEEGEEEEEEEEEEEAAYDYECQEDDRRRVARVVSRASETDWGSFSGPASYTSRPSVPLEDEVRDTRPAKASPSPKQEAARGAERQRAKMPPSPQNRSPIRSPSSMGAQVNADASRVRRSTETTPERTPPREGTVPARESPSLPRRPTGPSASPNVRGLMGDFGPAIHEERPYRGR</sequence>
<feature type="compositionally biased region" description="Gly residues" evidence="7">
    <location>
        <begin position="901"/>
        <end position="921"/>
    </location>
</feature>
<evidence type="ECO:0000256" key="6">
    <source>
        <dbReference type="PROSITE-ProRule" id="PRU10141"/>
    </source>
</evidence>
<evidence type="ECO:0000313" key="10">
    <source>
        <dbReference type="EMBL" id="GBG84266.1"/>
    </source>
</evidence>
<feature type="region of interest" description="Disordered" evidence="7">
    <location>
        <begin position="261"/>
        <end position="509"/>
    </location>
</feature>
<feature type="compositionally biased region" description="Acidic residues" evidence="7">
    <location>
        <begin position="1034"/>
        <end position="1061"/>
    </location>
</feature>
<feature type="compositionally biased region" description="Basic and acidic residues" evidence="7">
    <location>
        <begin position="1115"/>
        <end position="1124"/>
    </location>
</feature>
<feature type="compositionally biased region" description="Pro residues" evidence="7">
    <location>
        <begin position="462"/>
        <end position="478"/>
    </location>
</feature>
<feature type="compositionally biased region" description="Polar residues" evidence="7">
    <location>
        <begin position="325"/>
        <end position="334"/>
    </location>
</feature>
<feature type="compositionally biased region" description="Gly residues" evidence="7">
    <location>
        <begin position="409"/>
        <end position="435"/>
    </location>
</feature>
<protein>
    <recommendedName>
        <fullName evidence="9">Protein kinase domain-containing protein</fullName>
    </recommendedName>
</protein>
<evidence type="ECO:0000256" key="7">
    <source>
        <dbReference type="SAM" id="MobiDB-lite"/>
    </source>
</evidence>
<accession>A0A388LPJ3</accession>
<evidence type="ECO:0000313" key="11">
    <source>
        <dbReference type="Proteomes" id="UP000265515"/>
    </source>
</evidence>
<dbReference type="InterPro" id="IPR017441">
    <property type="entry name" value="Protein_kinase_ATP_BS"/>
</dbReference>
<feature type="region of interest" description="Disordered" evidence="7">
    <location>
        <begin position="854"/>
        <end position="1213"/>
    </location>
</feature>
<dbReference type="STRING" id="69332.A0A388LPJ3"/>
<reference evidence="10 11" key="1">
    <citation type="journal article" date="2018" name="Cell">
        <title>The Chara Genome: Secondary Complexity and Implications for Plant Terrestrialization.</title>
        <authorList>
            <person name="Nishiyama T."/>
            <person name="Sakayama H."/>
            <person name="Vries J.D."/>
            <person name="Buschmann H."/>
            <person name="Saint-Marcoux D."/>
            <person name="Ullrich K.K."/>
            <person name="Haas F.B."/>
            <person name="Vanderstraeten L."/>
            <person name="Becker D."/>
            <person name="Lang D."/>
            <person name="Vosolsobe S."/>
            <person name="Rombauts S."/>
            <person name="Wilhelmsson P.K.I."/>
            <person name="Janitza P."/>
            <person name="Kern R."/>
            <person name="Heyl A."/>
            <person name="Rumpler F."/>
            <person name="Villalobos L.I.A.C."/>
            <person name="Clay J.M."/>
            <person name="Skokan R."/>
            <person name="Toyoda A."/>
            <person name="Suzuki Y."/>
            <person name="Kagoshima H."/>
            <person name="Schijlen E."/>
            <person name="Tajeshwar N."/>
            <person name="Catarino B."/>
            <person name="Hetherington A.J."/>
            <person name="Saltykova A."/>
            <person name="Bonnot C."/>
            <person name="Breuninger H."/>
            <person name="Symeonidi A."/>
            <person name="Radhakrishnan G.V."/>
            <person name="Van Nieuwerburgh F."/>
            <person name="Deforce D."/>
            <person name="Chang C."/>
            <person name="Karol K.G."/>
            <person name="Hedrich R."/>
            <person name="Ulvskov P."/>
            <person name="Glockner G."/>
            <person name="Delwiche C.F."/>
            <person name="Petrasek J."/>
            <person name="Van de Peer Y."/>
            <person name="Friml J."/>
            <person name="Beilby M."/>
            <person name="Dolan L."/>
            <person name="Kohara Y."/>
            <person name="Sugano S."/>
            <person name="Fujiyama A."/>
            <person name="Delaux P.-M."/>
            <person name="Quint M."/>
            <person name="TheiBen G."/>
            <person name="Hagemann M."/>
            <person name="Harholt J."/>
            <person name="Dunand C."/>
            <person name="Zachgo S."/>
            <person name="Langdale J."/>
            <person name="Maumus F."/>
            <person name="Straeten D.V.D."/>
            <person name="Gould S.B."/>
            <person name="Rensing S.A."/>
        </authorList>
    </citation>
    <scope>NUCLEOTIDE SEQUENCE [LARGE SCALE GENOMIC DNA]</scope>
    <source>
        <strain evidence="10 11">S276</strain>
    </source>
</reference>
<feature type="compositionally biased region" description="Polar residues" evidence="7">
    <location>
        <begin position="496"/>
        <end position="509"/>
    </location>
</feature>
<feature type="compositionally biased region" description="Polar residues" evidence="7">
    <location>
        <begin position="374"/>
        <end position="396"/>
    </location>
</feature>
<dbReference type="PANTHER" id="PTHR47989">
    <property type="entry name" value="OS01G0750732 PROTEIN"/>
    <property type="match status" value="1"/>
</dbReference>
<evidence type="ECO:0000256" key="4">
    <source>
        <dbReference type="ARBA" id="ARBA00022777"/>
    </source>
</evidence>
<feature type="compositionally biased region" description="Polar residues" evidence="7">
    <location>
        <begin position="1132"/>
        <end position="1145"/>
    </location>
</feature>
<feature type="compositionally biased region" description="Low complexity" evidence="7">
    <location>
        <begin position="479"/>
        <end position="488"/>
    </location>
</feature>
<feature type="compositionally biased region" description="Basic and acidic residues" evidence="7">
    <location>
        <begin position="264"/>
        <end position="278"/>
    </location>
</feature>
<dbReference type="Pfam" id="PF07714">
    <property type="entry name" value="PK_Tyr_Ser-Thr"/>
    <property type="match status" value="1"/>
</dbReference>
<evidence type="ECO:0000256" key="5">
    <source>
        <dbReference type="ARBA" id="ARBA00022840"/>
    </source>
</evidence>
<keyword evidence="11" id="KW-1185">Reference proteome</keyword>
<evidence type="ECO:0000256" key="2">
    <source>
        <dbReference type="ARBA" id="ARBA00022679"/>
    </source>
</evidence>
<dbReference type="PROSITE" id="PS50011">
    <property type="entry name" value="PROTEIN_KINASE_DOM"/>
    <property type="match status" value="1"/>
</dbReference>
<evidence type="ECO:0000256" key="8">
    <source>
        <dbReference type="SAM" id="Phobius"/>
    </source>
</evidence>
<dbReference type="Proteomes" id="UP000265515">
    <property type="component" value="Unassembled WGS sequence"/>
</dbReference>
<dbReference type="PROSITE" id="PS00108">
    <property type="entry name" value="PROTEIN_KINASE_ST"/>
    <property type="match status" value="1"/>
</dbReference>
<keyword evidence="3 6" id="KW-0547">Nucleotide-binding</keyword>
<dbReference type="Gene3D" id="1.10.510.10">
    <property type="entry name" value="Transferase(Phosphotransferase) domain 1"/>
    <property type="match status" value="1"/>
</dbReference>
<feature type="compositionally biased region" description="Basic and acidic residues" evidence="7">
    <location>
        <begin position="1204"/>
        <end position="1213"/>
    </location>
</feature>
<dbReference type="AlphaFoldDB" id="A0A388LPJ3"/>
<organism evidence="10 11">
    <name type="scientific">Chara braunii</name>
    <name type="common">Braun's stonewort</name>
    <dbReference type="NCBI Taxonomy" id="69332"/>
    <lineage>
        <taxon>Eukaryota</taxon>
        <taxon>Viridiplantae</taxon>
        <taxon>Streptophyta</taxon>
        <taxon>Charophyceae</taxon>
        <taxon>Charales</taxon>
        <taxon>Characeae</taxon>
        <taxon>Chara</taxon>
    </lineage>
</organism>
<evidence type="ECO:0000256" key="1">
    <source>
        <dbReference type="ARBA" id="ARBA00022527"/>
    </source>
</evidence>
<dbReference type="PROSITE" id="PS00107">
    <property type="entry name" value="PROTEIN_KINASE_ATP"/>
    <property type="match status" value="1"/>
</dbReference>
<feature type="compositionally biased region" description="Low complexity" evidence="7">
    <location>
        <begin position="991"/>
        <end position="1004"/>
    </location>
</feature>
<feature type="compositionally biased region" description="Polar residues" evidence="7">
    <location>
        <begin position="282"/>
        <end position="292"/>
    </location>
</feature>
<dbReference type="GO" id="GO:0004674">
    <property type="term" value="F:protein serine/threonine kinase activity"/>
    <property type="evidence" value="ECO:0007669"/>
    <property type="project" value="UniProtKB-KW"/>
</dbReference>
<feature type="compositionally biased region" description="Polar residues" evidence="7">
    <location>
        <begin position="1078"/>
        <end position="1092"/>
    </location>
</feature>
<feature type="compositionally biased region" description="Basic and acidic residues" evidence="7">
    <location>
        <begin position="889"/>
        <end position="900"/>
    </location>
</feature>
<feature type="compositionally biased region" description="Gly residues" evidence="7">
    <location>
        <begin position="353"/>
        <end position="363"/>
    </location>
</feature>
<feature type="transmembrane region" description="Helical" evidence="8">
    <location>
        <begin position="115"/>
        <end position="136"/>
    </location>
</feature>
<keyword evidence="4" id="KW-0418">Kinase</keyword>
<dbReference type="Gene3D" id="3.30.200.20">
    <property type="entry name" value="Phosphorylase Kinase, domain 1"/>
    <property type="match status" value="1"/>
</dbReference>
<feature type="compositionally biased region" description="Basic and acidic residues" evidence="7">
    <location>
        <begin position="1022"/>
        <end position="1033"/>
    </location>
</feature>
<keyword evidence="1" id="KW-0723">Serine/threonine-protein kinase</keyword>
<dbReference type="InterPro" id="IPR008271">
    <property type="entry name" value="Ser/Thr_kinase_AS"/>
</dbReference>
<name>A0A388LPJ3_CHABU</name>
<feature type="transmembrane region" description="Helical" evidence="8">
    <location>
        <begin position="12"/>
        <end position="35"/>
    </location>
</feature>
<proteinExistence type="predicted"/>
<dbReference type="InterPro" id="IPR001245">
    <property type="entry name" value="Ser-Thr/Tyr_kinase_cat_dom"/>
</dbReference>
<keyword evidence="8" id="KW-1133">Transmembrane helix</keyword>
<dbReference type="FunFam" id="3.30.200.20:FF:000178">
    <property type="entry name" value="serine/threonine-protein kinase PBS1-like"/>
    <property type="match status" value="1"/>
</dbReference>
<dbReference type="InterPro" id="IPR000719">
    <property type="entry name" value="Prot_kinase_dom"/>
</dbReference>
<feature type="transmembrane region" description="Helical" evidence="8">
    <location>
        <begin position="215"/>
        <end position="242"/>
    </location>
</feature>
<dbReference type="EMBL" id="BFEA01000470">
    <property type="protein sequence ID" value="GBG84266.1"/>
    <property type="molecule type" value="Genomic_DNA"/>
</dbReference>
<evidence type="ECO:0000259" key="9">
    <source>
        <dbReference type="PROSITE" id="PS50011"/>
    </source>
</evidence>
<dbReference type="FunFam" id="1.10.510.10:FF:000146">
    <property type="entry name" value="LRR receptor-like serine/threonine-protein kinase IOS1"/>
    <property type="match status" value="1"/>
</dbReference>
<keyword evidence="8" id="KW-0812">Transmembrane</keyword>
<dbReference type="PANTHER" id="PTHR47989:SF62">
    <property type="entry name" value="OS05G0423500 PROTEIN"/>
    <property type="match status" value="1"/>
</dbReference>
<dbReference type="CDD" id="cd14066">
    <property type="entry name" value="STKc_IRAK"/>
    <property type="match status" value="1"/>
</dbReference>
<evidence type="ECO:0000256" key="3">
    <source>
        <dbReference type="ARBA" id="ARBA00022741"/>
    </source>
</evidence>
<feature type="compositionally biased region" description="Gly residues" evidence="7">
    <location>
        <begin position="311"/>
        <end position="324"/>
    </location>
</feature>
<feature type="compositionally biased region" description="Basic and acidic residues" evidence="7">
    <location>
        <begin position="1152"/>
        <end position="1167"/>
    </location>
</feature>
<feature type="domain" description="Protein kinase" evidence="9">
    <location>
        <begin position="540"/>
        <end position="832"/>
    </location>
</feature>
<comment type="caution">
    <text evidence="10">The sequence shown here is derived from an EMBL/GenBank/DDBJ whole genome shotgun (WGS) entry which is preliminary data.</text>
</comment>
<dbReference type="SMART" id="SM00220">
    <property type="entry name" value="S_TKc"/>
    <property type="match status" value="1"/>
</dbReference>
<keyword evidence="5 6" id="KW-0067">ATP-binding</keyword>
<feature type="transmembrane region" description="Helical" evidence="8">
    <location>
        <begin position="184"/>
        <end position="209"/>
    </location>
</feature>
<gene>
    <name evidence="10" type="ORF">CBR_g38237</name>
</gene>
<dbReference type="InterPro" id="IPR011009">
    <property type="entry name" value="Kinase-like_dom_sf"/>
</dbReference>
<dbReference type="SUPFAM" id="SSF56112">
    <property type="entry name" value="Protein kinase-like (PK-like)"/>
    <property type="match status" value="1"/>
</dbReference>
<feature type="binding site" evidence="6">
    <location>
        <position position="568"/>
    </location>
    <ligand>
        <name>ATP</name>
        <dbReference type="ChEBI" id="CHEBI:30616"/>
    </ligand>
</feature>
<keyword evidence="8" id="KW-0472">Membrane</keyword>